<dbReference type="Proteomes" id="UP000252770">
    <property type="component" value="Unassembled WGS sequence"/>
</dbReference>
<dbReference type="AlphaFoldDB" id="A0A367YPY5"/>
<reference evidence="1 2" key="1">
    <citation type="submission" date="2018-07" db="EMBL/GenBank/DDBJ databases">
        <title>Desertimonas flava gen. nov. sp. nov.</title>
        <authorList>
            <person name="Liu S."/>
        </authorList>
    </citation>
    <scope>NUCLEOTIDE SEQUENCE [LARGE SCALE GENOMIC DNA]</scope>
    <source>
        <strain evidence="1 2">16Sb5-5</strain>
    </source>
</reference>
<evidence type="ECO:0000313" key="1">
    <source>
        <dbReference type="EMBL" id="RCK67943.1"/>
    </source>
</evidence>
<organism evidence="1 2">
    <name type="scientific">Desertihabitans brevis</name>
    <dbReference type="NCBI Taxonomy" id="2268447"/>
    <lineage>
        <taxon>Bacteria</taxon>
        <taxon>Bacillati</taxon>
        <taxon>Actinomycetota</taxon>
        <taxon>Actinomycetes</taxon>
        <taxon>Propionibacteriales</taxon>
        <taxon>Propionibacteriaceae</taxon>
        <taxon>Desertihabitans</taxon>
    </lineage>
</organism>
<evidence type="ECO:0000313" key="2">
    <source>
        <dbReference type="Proteomes" id="UP000252770"/>
    </source>
</evidence>
<accession>A0A367YPY5</accession>
<gene>
    <name evidence="1" type="ORF">DT076_18525</name>
</gene>
<comment type="caution">
    <text evidence="1">The sequence shown here is derived from an EMBL/GenBank/DDBJ whole genome shotgun (WGS) entry which is preliminary data.</text>
</comment>
<sequence>MRYLGASAVGLLVGVVLALTGVLVARSVPPRPEATAERCDVDPSRSGYQGVCVQRRHAAPGLFTEAVDEVWVLSVYDGAPIDRYTYVPIPAQRSHDPFEVVVTGDGIEVTLDDGIRVWLPAEYYAVQ</sequence>
<protein>
    <submittedName>
        <fullName evidence="1">Uncharacterized protein</fullName>
    </submittedName>
</protein>
<proteinExistence type="predicted"/>
<keyword evidence="2" id="KW-1185">Reference proteome</keyword>
<name>A0A367YPY5_9ACTN</name>
<dbReference type="EMBL" id="QOUI01000016">
    <property type="protein sequence ID" value="RCK67943.1"/>
    <property type="molecule type" value="Genomic_DNA"/>
</dbReference>